<evidence type="ECO:0000256" key="1">
    <source>
        <dbReference type="ARBA" id="ARBA00001946"/>
    </source>
</evidence>
<dbReference type="CDD" id="cd06223">
    <property type="entry name" value="PRTases_typeI"/>
    <property type="match status" value="1"/>
</dbReference>
<dbReference type="UniPathway" id="UPA00909">
    <property type="reaction ID" value="UER00887"/>
</dbReference>
<dbReference type="KEGG" id="aun:AWM73_07040"/>
<evidence type="ECO:0000256" key="3">
    <source>
        <dbReference type="ARBA" id="ARBA00004496"/>
    </source>
</evidence>
<dbReference type="GO" id="GO:0000166">
    <property type="term" value="F:nucleotide binding"/>
    <property type="evidence" value="ECO:0007669"/>
    <property type="project" value="UniProtKB-KW"/>
</dbReference>
<comment type="cofactor">
    <cofactor evidence="1 16">
        <name>Mg(2+)</name>
        <dbReference type="ChEBI" id="CHEBI:18420"/>
    </cofactor>
</comment>
<dbReference type="InterPro" id="IPR005904">
    <property type="entry name" value="Hxn_phspho_trans"/>
</dbReference>
<dbReference type="GO" id="GO:0004422">
    <property type="term" value="F:hypoxanthine phosphoribosyltransferase activity"/>
    <property type="evidence" value="ECO:0007669"/>
    <property type="project" value="InterPro"/>
</dbReference>
<evidence type="ECO:0000313" key="19">
    <source>
        <dbReference type="Proteomes" id="UP000326476"/>
    </source>
</evidence>
<evidence type="ECO:0000256" key="9">
    <source>
        <dbReference type="ARBA" id="ARBA00022679"/>
    </source>
</evidence>
<dbReference type="RefSeq" id="WP_060778686.1">
    <property type="nucleotide sequence ID" value="NZ_QMGY01000006.1"/>
</dbReference>
<evidence type="ECO:0000256" key="8">
    <source>
        <dbReference type="ARBA" id="ARBA00022676"/>
    </source>
</evidence>
<dbReference type="PANTHER" id="PTHR43340:SF1">
    <property type="entry name" value="HYPOXANTHINE PHOSPHORIBOSYLTRANSFERASE"/>
    <property type="match status" value="1"/>
</dbReference>
<evidence type="ECO:0000256" key="10">
    <source>
        <dbReference type="ARBA" id="ARBA00022723"/>
    </source>
</evidence>
<dbReference type="NCBIfam" id="TIGR01203">
    <property type="entry name" value="HGPRTase"/>
    <property type="match status" value="1"/>
</dbReference>
<dbReference type="InterPro" id="IPR000836">
    <property type="entry name" value="PRTase_dom"/>
</dbReference>
<evidence type="ECO:0000256" key="13">
    <source>
        <dbReference type="ARBA" id="ARBA00022842"/>
    </source>
</evidence>
<comment type="subcellular location">
    <subcellularLocation>
        <location evidence="3 16">Cytoplasm</location>
    </subcellularLocation>
</comment>
<reference evidence="19" key="1">
    <citation type="submission" date="2019-09" db="EMBL/GenBank/DDBJ databases">
        <title>Draft genome sequence assemblies of isolates from the urinary tract.</title>
        <authorList>
            <person name="Mores C.R."/>
            <person name="Putonti C."/>
            <person name="Wolfe A.J."/>
        </authorList>
    </citation>
    <scope>NUCLEOTIDE SEQUENCE [LARGE SCALE GENOMIC DNA]</scope>
    <source>
        <strain evidence="19">UMB8614</strain>
    </source>
</reference>
<dbReference type="PANTHER" id="PTHR43340">
    <property type="entry name" value="HYPOXANTHINE-GUANINE PHOSPHORIBOSYLTRANSFERASE"/>
    <property type="match status" value="1"/>
</dbReference>
<dbReference type="GO" id="GO:0032263">
    <property type="term" value="P:GMP salvage"/>
    <property type="evidence" value="ECO:0007669"/>
    <property type="project" value="UniProtKB-UniPathway"/>
</dbReference>
<keyword evidence="13 16" id="KW-0460">Magnesium</keyword>
<evidence type="ECO:0000256" key="12">
    <source>
        <dbReference type="ARBA" id="ARBA00022741"/>
    </source>
</evidence>
<comment type="catalytic activity">
    <reaction evidence="14">
        <text>GMP + diphosphate = guanine + 5-phospho-alpha-D-ribose 1-diphosphate</text>
        <dbReference type="Rhea" id="RHEA:25424"/>
        <dbReference type="ChEBI" id="CHEBI:16235"/>
        <dbReference type="ChEBI" id="CHEBI:33019"/>
        <dbReference type="ChEBI" id="CHEBI:58017"/>
        <dbReference type="ChEBI" id="CHEBI:58115"/>
        <dbReference type="EC" id="2.4.2.8"/>
    </reaction>
    <physiologicalReaction direction="right-to-left" evidence="14">
        <dbReference type="Rhea" id="RHEA:25426"/>
    </physiologicalReaction>
</comment>
<evidence type="ECO:0000256" key="14">
    <source>
        <dbReference type="ARBA" id="ARBA00048811"/>
    </source>
</evidence>
<dbReference type="Gene3D" id="3.40.50.2020">
    <property type="match status" value="1"/>
</dbReference>
<dbReference type="Pfam" id="PF00156">
    <property type="entry name" value="Pribosyltran"/>
    <property type="match status" value="1"/>
</dbReference>
<dbReference type="UniPathway" id="UPA00591">
    <property type="reaction ID" value="UER00648"/>
</dbReference>
<dbReference type="GO" id="GO:0000287">
    <property type="term" value="F:magnesium ion binding"/>
    <property type="evidence" value="ECO:0007669"/>
    <property type="project" value="TreeGrafter"/>
</dbReference>
<dbReference type="AlphaFoldDB" id="A0A0X8FFB4"/>
<comment type="similarity">
    <text evidence="6 16">Belongs to the purine/pyrimidine phosphoribosyltransferase family.</text>
</comment>
<evidence type="ECO:0000256" key="2">
    <source>
        <dbReference type="ARBA" id="ARBA00002049"/>
    </source>
</evidence>
<evidence type="ECO:0000256" key="5">
    <source>
        <dbReference type="ARBA" id="ARBA00004676"/>
    </source>
</evidence>
<keyword evidence="12 16" id="KW-0547">Nucleotide-binding</keyword>
<dbReference type="GO" id="GO:0006178">
    <property type="term" value="P:guanine salvage"/>
    <property type="evidence" value="ECO:0007669"/>
    <property type="project" value="TreeGrafter"/>
</dbReference>
<dbReference type="GeneID" id="35766962"/>
<comment type="pathway">
    <text evidence="5">Purine metabolism; GMP biosynthesis via salvage pathway; GMP from guanine: step 1/1.</text>
</comment>
<dbReference type="SUPFAM" id="SSF53271">
    <property type="entry name" value="PRTase-like"/>
    <property type="match status" value="1"/>
</dbReference>
<keyword evidence="7 16" id="KW-0963">Cytoplasm</keyword>
<evidence type="ECO:0000256" key="7">
    <source>
        <dbReference type="ARBA" id="ARBA00022490"/>
    </source>
</evidence>
<accession>A0A0X8FFB4</accession>
<comment type="caution">
    <text evidence="18">The sequence shown here is derived from an EMBL/GenBank/DDBJ whole genome shotgun (WGS) entry which is preliminary data.</text>
</comment>
<evidence type="ECO:0000256" key="16">
    <source>
        <dbReference type="RuleBase" id="RU364099"/>
    </source>
</evidence>
<dbReference type="EC" id="2.4.2.8" evidence="16"/>
<protein>
    <recommendedName>
        <fullName evidence="16">Hypoxanthine phosphoribosyltransferase</fullName>
        <ecNumber evidence="16">2.4.2.8</ecNumber>
    </recommendedName>
</protein>
<comment type="pathway">
    <text evidence="4 16">Purine metabolism; IMP biosynthesis via salvage pathway; IMP from hypoxanthine: step 1/1.</text>
</comment>
<evidence type="ECO:0000256" key="15">
    <source>
        <dbReference type="ARBA" id="ARBA00049402"/>
    </source>
</evidence>
<name>A0A0X8FFB4_9LACT</name>
<gene>
    <name evidence="18" type="primary">hpt</name>
    <name evidence="18" type="ORF">F6I34_05070</name>
</gene>
<dbReference type="InterPro" id="IPR029057">
    <property type="entry name" value="PRTase-like"/>
</dbReference>
<keyword evidence="10 16" id="KW-0479">Metal-binding</keyword>
<dbReference type="OrthoDB" id="9802824at2"/>
<keyword evidence="11 16" id="KW-0660">Purine salvage</keyword>
<evidence type="ECO:0000313" key="18">
    <source>
        <dbReference type="EMBL" id="KAA9240281.1"/>
    </source>
</evidence>
<dbReference type="Proteomes" id="UP000326476">
    <property type="component" value="Unassembled WGS sequence"/>
</dbReference>
<dbReference type="GO" id="GO:0052657">
    <property type="term" value="F:guanine phosphoribosyltransferase activity"/>
    <property type="evidence" value="ECO:0007669"/>
    <property type="project" value="UniProtKB-ARBA"/>
</dbReference>
<evidence type="ECO:0000259" key="17">
    <source>
        <dbReference type="Pfam" id="PF00156"/>
    </source>
</evidence>
<evidence type="ECO:0000256" key="6">
    <source>
        <dbReference type="ARBA" id="ARBA00008391"/>
    </source>
</evidence>
<keyword evidence="8 16" id="KW-0328">Glycosyltransferase</keyword>
<keyword evidence="19" id="KW-1185">Reference proteome</keyword>
<dbReference type="GO" id="GO:0032264">
    <property type="term" value="P:IMP salvage"/>
    <property type="evidence" value="ECO:0007669"/>
    <property type="project" value="UniProtKB-UniPathway"/>
</dbReference>
<keyword evidence="9 16" id="KW-0808">Transferase</keyword>
<dbReference type="GO" id="GO:0006166">
    <property type="term" value="P:purine ribonucleoside salvage"/>
    <property type="evidence" value="ECO:0007669"/>
    <property type="project" value="UniProtKB-KW"/>
</dbReference>
<dbReference type="GO" id="GO:0005829">
    <property type="term" value="C:cytosol"/>
    <property type="evidence" value="ECO:0007669"/>
    <property type="project" value="TreeGrafter"/>
</dbReference>
<evidence type="ECO:0000256" key="11">
    <source>
        <dbReference type="ARBA" id="ARBA00022726"/>
    </source>
</evidence>
<dbReference type="InterPro" id="IPR050408">
    <property type="entry name" value="HGPRT"/>
</dbReference>
<comment type="function">
    <text evidence="2">Purine salvage pathway enzyme that catalyzes the transfer of the ribosyl-5-phosphate group from 5-phospho-alpha-D-ribose 1-diphosphate (PRPP) to the N9 position of the 6-oxopurines hypoxanthine and guanine to form the corresponding ribonucleotides IMP (inosine 5'-monophosphate) and GMP (guanosine 5'-monophosphate), with the release of PPi.</text>
</comment>
<dbReference type="EMBL" id="VYVN01000010">
    <property type="protein sequence ID" value="KAA9240281.1"/>
    <property type="molecule type" value="Genomic_DNA"/>
</dbReference>
<evidence type="ECO:0000256" key="4">
    <source>
        <dbReference type="ARBA" id="ARBA00004669"/>
    </source>
</evidence>
<dbReference type="GO" id="GO:0046100">
    <property type="term" value="P:hypoxanthine metabolic process"/>
    <property type="evidence" value="ECO:0007669"/>
    <property type="project" value="TreeGrafter"/>
</dbReference>
<comment type="catalytic activity">
    <reaction evidence="15">
        <text>IMP + diphosphate = hypoxanthine + 5-phospho-alpha-D-ribose 1-diphosphate</text>
        <dbReference type="Rhea" id="RHEA:17973"/>
        <dbReference type="ChEBI" id="CHEBI:17368"/>
        <dbReference type="ChEBI" id="CHEBI:33019"/>
        <dbReference type="ChEBI" id="CHEBI:58017"/>
        <dbReference type="ChEBI" id="CHEBI:58053"/>
        <dbReference type="EC" id="2.4.2.8"/>
    </reaction>
    <physiologicalReaction direction="right-to-left" evidence="15">
        <dbReference type="Rhea" id="RHEA:17975"/>
    </physiologicalReaction>
</comment>
<dbReference type="FunFam" id="3.40.50.2020:FF:000006">
    <property type="entry name" value="Hypoxanthine phosphoribosyltransferase"/>
    <property type="match status" value="1"/>
</dbReference>
<organism evidence="18 19">
    <name type="scientific">Aerococcus tenax</name>
    <dbReference type="NCBI Taxonomy" id="3078812"/>
    <lineage>
        <taxon>Bacteria</taxon>
        <taxon>Bacillati</taxon>
        <taxon>Bacillota</taxon>
        <taxon>Bacilli</taxon>
        <taxon>Lactobacillales</taxon>
        <taxon>Aerococcaceae</taxon>
        <taxon>Aerococcus</taxon>
    </lineage>
</organism>
<sequence>MNQEISDILISTEEIQAINKRLGEEISKDYQDQDLLVVGILKGSFLFMADLIREINVPLEVDFMAVSSYGNGTESGGDVKILKDLEASVAGRHVLLVEDIVDTGYTLEHLGELFKERQAASVKICAFLNKADRRQVKVEADYLGKEIPDAFVVGYGMDYAQKYRNLPYVGVLKSDQA</sequence>
<feature type="domain" description="Phosphoribosyltransferase" evidence="17">
    <location>
        <begin position="12"/>
        <end position="159"/>
    </location>
</feature>
<proteinExistence type="inferred from homology"/>